<dbReference type="PRINTS" id="PR00412">
    <property type="entry name" value="EPOXHYDRLASE"/>
</dbReference>
<dbReference type="InterPro" id="IPR000639">
    <property type="entry name" value="Epox_hydrolase-like"/>
</dbReference>
<dbReference type="GO" id="GO:0003824">
    <property type="term" value="F:catalytic activity"/>
    <property type="evidence" value="ECO:0007669"/>
    <property type="project" value="InterPro"/>
</dbReference>
<protein>
    <submittedName>
        <fullName evidence="2">Pimeloyl-ACP methyl ester carboxylesterase</fullName>
    </submittedName>
</protein>
<accession>A0AAW8DBM8</accession>
<dbReference type="PANTHER" id="PTHR43798">
    <property type="entry name" value="MONOACYLGLYCEROL LIPASE"/>
    <property type="match status" value="1"/>
</dbReference>
<feature type="domain" description="AB hydrolase-1" evidence="1">
    <location>
        <begin position="48"/>
        <end position="282"/>
    </location>
</feature>
<dbReference type="AlphaFoldDB" id="A0AAW8DBM8"/>
<sequence length="290" mass="29772">MSDAMVIDALTLPASELALLDARFPARDVPVGGGAVVSVREHGTGPALVCLHGIGSGAASWLNVALLLAPQARVIAWDAPGYGVSTPLAPAAPSAADYAERLHALLDALDIQSCVLVGHSLGALTAASAARKDSAIASRIRRLVLISPAAGYGAPSRAEARARVRAERLATLDELGIAGMASKRAGRLVSDGASELARQWVRWNMARLNDGGYRQAVELLCNGDLLADLPPAMPVRVACGTLDVVTTPEACAEVARGCGVTLEAIDGAGHASYVERPEAVAALLREALAA</sequence>
<organism evidence="2 3">
    <name type="scientific">Variovorax boronicumulans</name>
    <dbReference type="NCBI Taxonomy" id="436515"/>
    <lineage>
        <taxon>Bacteria</taxon>
        <taxon>Pseudomonadati</taxon>
        <taxon>Pseudomonadota</taxon>
        <taxon>Betaproteobacteria</taxon>
        <taxon>Burkholderiales</taxon>
        <taxon>Comamonadaceae</taxon>
        <taxon>Variovorax</taxon>
    </lineage>
</organism>
<dbReference type="InterPro" id="IPR000073">
    <property type="entry name" value="AB_hydrolase_1"/>
</dbReference>
<reference evidence="2" key="1">
    <citation type="submission" date="2023-07" db="EMBL/GenBank/DDBJ databases">
        <title>Sorghum-associated microbial communities from plants grown in Nebraska, USA.</title>
        <authorList>
            <person name="Schachtman D."/>
        </authorList>
    </citation>
    <scope>NUCLEOTIDE SEQUENCE</scope>
    <source>
        <strain evidence="2">DS3754</strain>
    </source>
</reference>
<dbReference type="EMBL" id="JAUSRD010000025">
    <property type="protein sequence ID" value="MDP9897181.1"/>
    <property type="molecule type" value="Genomic_DNA"/>
</dbReference>
<dbReference type="GO" id="GO:0016020">
    <property type="term" value="C:membrane"/>
    <property type="evidence" value="ECO:0007669"/>
    <property type="project" value="TreeGrafter"/>
</dbReference>
<dbReference type="Gene3D" id="3.40.50.1820">
    <property type="entry name" value="alpha/beta hydrolase"/>
    <property type="match status" value="1"/>
</dbReference>
<proteinExistence type="predicted"/>
<dbReference type="PANTHER" id="PTHR43798:SF33">
    <property type="entry name" value="HYDROLASE, PUTATIVE (AFU_ORTHOLOGUE AFUA_2G14860)-RELATED"/>
    <property type="match status" value="1"/>
</dbReference>
<dbReference type="Pfam" id="PF12697">
    <property type="entry name" value="Abhydrolase_6"/>
    <property type="match status" value="1"/>
</dbReference>
<gene>
    <name evidence="2" type="ORF">J2W31_006323</name>
</gene>
<dbReference type="InterPro" id="IPR050266">
    <property type="entry name" value="AB_hydrolase_sf"/>
</dbReference>
<dbReference type="Proteomes" id="UP001242045">
    <property type="component" value="Unassembled WGS sequence"/>
</dbReference>
<evidence type="ECO:0000259" key="1">
    <source>
        <dbReference type="Pfam" id="PF12697"/>
    </source>
</evidence>
<dbReference type="RefSeq" id="WP_307507996.1">
    <property type="nucleotide sequence ID" value="NZ_JAUSRD010000025.1"/>
</dbReference>
<name>A0AAW8DBM8_9BURK</name>
<comment type="caution">
    <text evidence="2">The sequence shown here is derived from an EMBL/GenBank/DDBJ whole genome shotgun (WGS) entry which is preliminary data.</text>
</comment>
<dbReference type="SUPFAM" id="SSF53474">
    <property type="entry name" value="alpha/beta-Hydrolases"/>
    <property type="match status" value="1"/>
</dbReference>
<evidence type="ECO:0000313" key="3">
    <source>
        <dbReference type="Proteomes" id="UP001242045"/>
    </source>
</evidence>
<evidence type="ECO:0000313" key="2">
    <source>
        <dbReference type="EMBL" id="MDP9897181.1"/>
    </source>
</evidence>
<dbReference type="InterPro" id="IPR029058">
    <property type="entry name" value="AB_hydrolase_fold"/>
</dbReference>